<dbReference type="GO" id="GO:0007399">
    <property type="term" value="P:nervous system development"/>
    <property type="evidence" value="ECO:0007669"/>
    <property type="project" value="UniProtKB-KW"/>
</dbReference>
<keyword evidence="12" id="KW-1185">Reference proteome</keyword>
<gene>
    <name evidence="11" type="ORF">JRQ81_002770</name>
</gene>
<keyword evidence="5" id="KW-0217">Developmental protein</keyword>
<evidence type="ECO:0000313" key="11">
    <source>
        <dbReference type="EMBL" id="KAJ7316608.1"/>
    </source>
</evidence>
<comment type="similarity">
    <text evidence="4">Belongs to the N4BP3 family.</text>
</comment>
<comment type="subcellular location">
    <subcellularLocation>
        <location evidence="2">Cell projection</location>
        <location evidence="2">Axon</location>
    </subcellularLocation>
    <subcellularLocation>
        <location evidence="1">Cell projection</location>
        <location evidence="1">Dendrite</location>
    </subcellularLocation>
    <subcellularLocation>
        <location evidence="3">Cytoplasmic vesicle</location>
    </subcellularLocation>
</comment>
<dbReference type="Proteomes" id="UP001142489">
    <property type="component" value="Unassembled WGS sequence"/>
</dbReference>
<evidence type="ECO:0000256" key="6">
    <source>
        <dbReference type="ARBA" id="ARBA00022902"/>
    </source>
</evidence>
<dbReference type="GO" id="GO:0031410">
    <property type="term" value="C:cytoplasmic vesicle"/>
    <property type="evidence" value="ECO:0007669"/>
    <property type="project" value="UniProtKB-SubCell"/>
</dbReference>
<name>A0A9Q0XIK2_9SAUR</name>
<evidence type="ECO:0000256" key="4">
    <source>
        <dbReference type="ARBA" id="ARBA00010640"/>
    </source>
</evidence>
<keyword evidence="8" id="KW-0966">Cell projection</keyword>
<proteinExistence type="inferred from homology"/>
<feature type="region of interest" description="Disordered" evidence="10">
    <location>
        <begin position="174"/>
        <end position="235"/>
    </location>
</feature>
<protein>
    <submittedName>
        <fullName evidence="11">Uncharacterized protein</fullName>
    </submittedName>
</protein>
<dbReference type="EMBL" id="JAPFRF010000011">
    <property type="protein sequence ID" value="KAJ7316608.1"/>
    <property type="molecule type" value="Genomic_DNA"/>
</dbReference>
<evidence type="ECO:0000256" key="10">
    <source>
        <dbReference type="SAM" id="MobiDB-lite"/>
    </source>
</evidence>
<dbReference type="AlphaFoldDB" id="A0A9Q0XIK2"/>
<dbReference type="InterPro" id="IPR033571">
    <property type="entry name" value="N4BP3"/>
</dbReference>
<organism evidence="11 12">
    <name type="scientific">Phrynocephalus forsythii</name>
    <dbReference type="NCBI Taxonomy" id="171643"/>
    <lineage>
        <taxon>Eukaryota</taxon>
        <taxon>Metazoa</taxon>
        <taxon>Chordata</taxon>
        <taxon>Craniata</taxon>
        <taxon>Vertebrata</taxon>
        <taxon>Euteleostomi</taxon>
        <taxon>Lepidosauria</taxon>
        <taxon>Squamata</taxon>
        <taxon>Bifurcata</taxon>
        <taxon>Unidentata</taxon>
        <taxon>Episquamata</taxon>
        <taxon>Toxicofera</taxon>
        <taxon>Iguania</taxon>
        <taxon>Acrodonta</taxon>
        <taxon>Agamidae</taxon>
        <taxon>Agaminae</taxon>
        <taxon>Phrynocephalus</taxon>
    </lineage>
</organism>
<keyword evidence="6" id="KW-0524">Neurogenesis</keyword>
<feature type="region of interest" description="Disordered" evidence="10">
    <location>
        <begin position="78"/>
        <end position="126"/>
    </location>
</feature>
<keyword evidence="7" id="KW-0175">Coiled coil</keyword>
<sequence length="235" mass="25100">MATAQTSHVTCNPGHYIFDPYSLDSELDNDSSMGSVGSLVEKQDLSPAAPGGLRGMRQPDGLLRKGMSQREVFGYLHGGKQETRAEKKLSSGGFKRDYESDRENQSPELYFRDNQRGADFSKSSLPERGRFDKCRIRPSAFKVVSGKSLLPMQGLSSAKGQKLSKSNGSLHTLLTQSSTSSSSQRGPCATTSYTPSASTRATTPSRAFPPTTLASSPLPASSVLPSATSTTLVAP</sequence>
<accession>A0A9Q0XIK2</accession>
<keyword evidence="9" id="KW-0968">Cytoplasmic vesicle</keyword>
<evidence type="ECO:0000256" key="1">
    <source>
        <dbReference type="ARBA" id="ARBA00004279"/>
    </source>
</evidence>
<feature type="compositionally biased region" description="Basic and acidic residues" evidence="10">
    <location>
        <begin position="79"/>
        <end position="116"/>
    </location>
</feature>
<evidence type="ECO:0000256" key="5">
    <source>
        <dbReference type="ARBA" id="ARBA00022473"/>
    </source>
</evidence>
<dbReference type="GO" id="GO:0030424">
    <property type="term" value="C:axon"/>
    <property type="evidence" value="ECO:0007669"/>
    <property type="project" value="UniProtKB-SubCell"/>
</dbReference>
<evidence type="ECO:0000256" key="2">
    <source>
        <dbReference type="ARBA" id="ARBA00004489"/>
    </source>
</evidence>
<evidence type="ECO:0000256" key="8">
    <source>
        <dbReference type="ARBA" id="ARBA00023273"/>
    </source>
</evidence>
<dbReference type="GO" id="GO:0030425">
    <property type="term" value="C:dendrite"/>
    <property type="evidence" value="ECO:0007669"/>
    <property type="project" value="UniProtKB-SubCell"/>
</dbReference>
<dbReference type="PANTHER" id="PTHR32274">
    <property type="entry name" value="NEDD4-BINDING PROTEIN 3"/>
    <property type="match status" value="1"/>
</dbReference>
<comment type="caution">
    <text evidence="11">The sequence shown here is derived from an EMBL/GenBank/DDBJ whole genome shotgun (WGS) entry which is preliminary data.</text>
</comment>
<evidence type="ECO:0000256" key="7">
    <source>
        <dbReference type="ARBA" id="ARBA00023054"/>
    </source>
</evidence>
<dbReference type="OrthoDB" id="10030037at2759"/>
<dbReference type="PANTHER" id="PTHR32274:SF1">
    <property type="entry name" value="NEDD4-BINDING PROTEIN 3"/>
    <property type="match status" value="1"/>
</dbReference>
<evidence type="ECO:0000313" key="12">
    <source>
        <dbReference type="Proteomes" id="UP001142489"/>
    </source>
</evidence>
<evidence type="ECO:0000256" key="9">
    <source>
        <dbReference type="ARBA" id="ARBA00023329"/>
    </source>
</evidence>
<reference evidence="11" key="1">
    <citation type="journal article" date="2023" name="DNA Res.">
        <title>Chromosome-level genome assembly of Phrynocephalus forsythii using third-generation DNA sequencing and Hi-C analysis.</title>
        <authorList>
            <person name="Qi Y."/>
            <person name="Zhao W."/>
            <person name="Zhao Y."/>
            <person name="Niu C."/>
            <person name="Cao S."/>
            <person name="Zhang Y."/>
        </authorList>
    </citation>
    <scope>NUCLEOTIDE SEQUENCE</scope>
    <source>
        <tissue evidence="11">Muscle</tissue>
    </source>
</reference>
<evidence type="ECO:0000256" key="3">
    <source>
        <dbReference type="ARBA" id="ARBA00004541"/>
    </source>
</evidence>